<dbReference type="Gene3D" id="2.120.10.30">
    <property type="entry name" value="TolB, C-terminal domain"/>
    <property type="match status" value="2"/>
</dbReference>
<feature type="coiled-coil region" evidence="2">
    <location>
        <begin position="851"/>
        <end position="878"/>
    </location>
</feature>
<evidence type="ECO:0000256" key="3">
    <source>
        <dbReference type="SAM" id="MobiDB-lite"/>
    </source>
</evidence>
<dbReference type="PROSITE" id="PS51125">
    <property type="entry name" value="NHL"/>
    <property type="match status" value="2"/>
</dbReference>
<protein>
    <submittedName>
        <fullName evidence="4">Importin-9</fullName>
    </submittedName>
</protein>
<evidence type="ECO:0000313" key="4">
    <source>
        <dbReference type="EMBL" id="EKC27700.1"/>
    </source>
</evidence>
<evidence type="ECO:0000256" key="1">
    <source>
        <dbReference type="ARBA" id="ARBA00022737"/>
    </source>
</evidence>
<dbReference type="GO" id="GO:0000209">
    <property type="term" value="P:protein polyubiquitination"/>
    <property type="evidence" value="ECO:0007669"/>
    <property type="project" value="TreeGrafter"/>
</dbReference>
<dbReference type="InterPro" id="IPR058669">
    <property type="entry name" value="TPR_IPO7/11-like"/>
</dbReference>
<dbReference type="InParanoid" id="K1QFS8"/>
<name>K1QFS8_MAGGI</name>
<proteinExistence type="predicted"/>
<dbReference type="InterPro" id="IPR050952">
    <property type="entry name" value="TRIM-NHL_E3_ligases"/>
</dbReference>
<dbReference type="PANTHER" id="PTHR24104">
    <property type="entry name" value="E3 UBIQUITIN-PROTEIN LIGASE NHLRC1-RELATED"/>
    <property type="match status" value="1"/>
</dbReference>
<dbReference type="EMBL" id="JH816342">
    <property type="protein sequence ID" value="EKC27700.1"/>
    <property type="molecule type" value="Genomic_DNA"/>
</dbReference>
<reference evidence="4" key="1">
    <citation type="journal article" date="2012" name="Nature">
        <title>The oyster genome reveals stress adaptation and complexity of shell formation.</title>
        <authorList>
            <person name="Zhang G."/>
            <person name="Fang X."/>
            <person name="Guo X."/>
            <person name="Li L."/>
            <person name="Luo R."/>
            <person name="Xu F."/>
            <person name="Yang P."/>
            <person name="Zhang L."/>
            <person name="Wang X."/>
            <person name="Qi H."/>
            <person name="Xiong Z."/>
            <person name="Que H."/>
            <person name="Xie Y."/>
            <person name="Holland P.W."/>
            <person name="Paps J."/>
            <person name="Zhu Y."/>
            <person name="Wu F."/>
            <person name="Chen Y."/>
            <person name="Wang J."/>
            <person name="Peng C."/>
            <person name="Meng J."/>
            <person name="Yang L."/>
            <person name="Liu J."/>
            <person name="Wen B."/>
            <person name="Zhang N."/>
            <person name="Huang Z."/>
            <person name="Zhu Q."/>
            <person name="Feng Y."/>
            <person name="Mount A."/>
            <person name="Hedgecock D."/>
            <person name="Xu Z."/>
            <person name="Liu Y."/>
            <person name="Domazet-Loso T."/>
            <person name="Du Y."/>
            <person name="Sun X."/>
            <person name="Zhang S."/>
            <person name="Liu B."/>
            <person name="Cheng P."/>
            <person name="Jiang X."/>
            <person name="Li J."/>
            <person name="Fan D."/>
            <person name="Wang W."/>
            <person name="Fu W."/>
            <person name="Wang T."/>
            <person name="Wang B."/>
            <person name="Zhang J."/>
            <person name="Peng Z."/>
            <person name="Li Y."/>
            <person name="Li N."/>
            <person name="Wang J."/>
            <person name="Chen M."/>
            <person name="He Y."/>
            <person name="Tan F."/>
            <person name="Song X."/>
            <person name="Zheng Q."/>
            <person name="Huang R."/>
            <person name="Yang H."/>
            <person name="Du X."/>
            <person name="Chen L."/>
            <person name="Yang M."/>
            <person name="Gaffney P.M."/>
            <person name="Wang S."/>
            <person name="Luo L."/>
            <person name="She Z."/>
            <person name="Ming Y."/>
            <person name="Huang W."/>
            <person name="Zhang S."/>
            <person name="Huang B."/>
            <person name="Zhang Y."/>
            <person name="Qu T."/>
            <person name="Ni P."/>
            <person name="Miao G."/>
            <person name="Wang J."/>
            <person name="Wang Q."/>
            <person name="Steinberg C.E."/>
            <person name="Wang H."/>
            <person name="Li N."/>
            <person name="Qian L."/>
            <person name="Zhang G."/>
            <person name="Li Y."/>
            <person name="Yang H."/>
            <person name="Liu X."/>
            <person name="Wang J."/>
            <person name="Yin Y."/>
            <person name="Wang J."/>
        </authorList>
    </citation>
    <scope>NUCLEOTIDE SEQUENCE [LARGE SCALE GENOMIC DNA]</scope>
    <source>
        <strain evidence="4">05x7-T-G4-1.051#20</strain>
    </source>
</reference>
<dbReference type="InterPro" id="IPR011989">
    <property type="entry name" value="ARM-like"/>
</dbReference>
<dbReference type="InterPro" id="IPR011042">
    <property type="entry name" value="6-blade_b-propeller_TolB-like"/>
</dbReference>
<keyword evidence="2" id="KW-0175">Coiled coil</keyword>
<dbReference type="SUPFAM" id="SSF48371">
    <property type="entry name" value="ARM repeat"/>
    <property type="match status" value="1"/>
</dbReference>
<dbReference type="InterPro" id="IPR000315">
    <property type="entry name" value="Znf_B-box"/>
</dbReference>
<gene>
    <name evidence="4" type="ORF">CGI_10011169</name>
</gene>
<keyword evidence="1" id="KW-0677">Repeat</keyword>
<dbReference type="GO" id="GO:0061630">
    <property type="term" value="F:ubiquitin protein ligase activity"/>
    <property type="evidence" value="ECO:0007669"/>
    <property type="project" value="TreeGrafter"/>
</dbReference>
<dbReference type="GO" id="GO:0043161">
    <property type="term" value="P:proteasome-mediated ubiquitin-dependent protein catabolic process"/>
    <property type="evidence" value="ECO:0007669"/>
    <property type="project" value="TreeGrafter"/>
</dbReference>
<feature type="region of interest" description="Disordered" evidence="3">
    <location>
        <begin position="736"/>
        <end position="758"/>
    </location>
</feature>
<dbReference type="Pfam" id="PF25758">
    <property type="entry name" value="TPR_IPO11"/>
    <property type="match status" value="1"/>
</dbReference>
<accession>K1QFS8</accession>
<dbReference type="SUPFAM" id="SSF57845">
    <property type="entry name" value="B-box zinc-binding domain"/>
    <property type="match status" value="1"/>
</dbReference>
<dbReference type="Gene3D" id="1.25.10.10">
    <property type="entry name" value="Leucine-rich Repeat Variant"/>
    <property type="match status" value="1"/>
</dbReference>
<dbReference type="HOGENOM" id="CLU_007742_1_0_1"/>
<dbReference type="PANTHER" id="PTHR24104:SF50">
    <property type="entry name" value="SMP-30_GLUCONOLACTONASE_LRE-LIKE REGION DOMAIN-CONTAINING PROTEIN"/>
    <property type="match status" value="1"/>
</dbReference>
<dbReference type="InterPro" id="IPR001258">
    <property type="entry name" value="NHL_repeat"/>
</dbReference>
<dbReference type="Gene3D" id="3.30.160.60">
    <property type="entry name" value="Classic Zinc Finger"/>
    <property type="match status" value="1"/>
</dbReference>
<sequence length="1218" mass="138218">MDPQNSAQDVHRCDLCETAIVHSYCDFCHVNLCMLCVIDHISDGYDGYDKHEIVPFQERLPTLIYPKCRTHSQKNCEFQCKDCDEILICSSCTASAQHRGHTFLEVSEVYNTKKEILGKDTKEFQNIISPTYEEIALDLENQLANLDGGYEKLTTTMSKQGEQWHREIDITINKMKTEISEIKIKHRDILQKHLDGIKQIQSLIKEALHTLKEMEYSTEVFPIIEYSSKVREFSKLPPKVQVSLPTFISKPIDREKLCSLVGQITPLSTATEENTWSPNQPNTSVRELLDEPELVATIQTGYEKQRNVTCLKDGSIWTSGMTNGIKCFNTKGSLLQTVKINAEKGPNDIAVDTNGDLLLLLLSNRTAGKVNKIKNGHTEEVFKLQGWGPCKLCVTSTGDLLVTMFSDYETQSKVVRYSGSTEKQTIQFDDEGKPLYSGNQYSKYITENRNHDICVADWAAGAVVVVNQDGKLKWRYTGRLTDTKNKQFRPWGITTDSQSRILTADWSNLCIHILDQNGQFLRYIDNCGLEDPYGLCNNGLYYIMQVISKLLDPKTSEHTASFVGRLVSIVITKVGNQLGENLDLMLRLVLSKMQQAETLSVMESLVMVFAQLMISNMPAVLDFLTNVPGPTGKPALEFVLTEWCSRQHLFYGNYERKVCTVALCKLLLHAIQANDTRLQEIMIQGEEVEQPTSGIRTRSKTANQPVQWTTIPVLVKIYKLLINELSNQIETNMCKAGKEDEDEEEDDWEDEDADGEEDIQLRGQTLSDLIDSMAAEFNGYDVDEEEEEDPDFSIDPTYQIDLQLANLDGGYEKLTTTMSKQGEQWHREIDININKMKTDINEMKVKHRDILQKQLDEIKQIQSLIKQTLQAIRKIEKSTEVSSTIEYHSKIGEFRKFPSKVKVTLPAFIPKPIDGKRWCSYFGRVIPLSTGTDENVLSLNQPNASVRELLDEPELVATVQTGYKGLRNVTWLNKEQIWTSGENNHIKCLNIKVSLYQIIKTKSGKWPNDLAVDGEGNLLYSDRTEGTVNKVNNGQIEELIRLQGWGPCKLCATSFGDLLVTMCSSDESQYKVVRYSGSAEKQTIQFDDKGKPLYSGNRTIKYITENRNHDICVADYGACAVVVVNQDGELRWRYTGHPSVTKDNPFKPWGITSDSQSRILTADRDNHCIYILGPNGEFLRYITECDLEYPCSLCVDNDNTLFVCESYKGNVKKIKYSE</sequence>
<organism evidence="4">
    <name type="scientific">Magallana gigas</name>
    <name type="common">Pacific oyster</name>
    <name type="synonym">Crassostrea gigas</name>
    <dbReference type="NCBI Taxonomy" id="29159"/>
    <lineage>
        <taxon>Eukaryota</taxon>
        <taxon>Metazoa</taxon>
        <taxon>Spiralia</taxon>
        <taxon>Lophotrochozoa</taxon>
        <taxon>Mollusca</taxon>
        <taxon>Bivalvia</taxon>
        <taxon>Autobranchia</taxon>
        <taxon>Pteriomorphia</taxon>
        <taxon>Ostreida</taxon>
        <taxon>Ostreoidea</taxon>
        <taxon>Ostreidae</taxon>
        <taxon>Magallana</taxon>
    </lineage>
</organism>
<dbReference type="Pfam" id="PF00643">
    <property type="entry name" value="zf-B_box"/>
    <property type="match status" value="1"/>
</dbReference>
<dbReference type="InterPro" id="IPR016024">
    <property type="entry name" value="ARM-type_fold"/>
</dbReference>
<feature type="compositionally biased region" description="Acidic residues" evidence="3">
    <location>
        <begin position="739"/>
        <end position="758"/>
    </location>
</feature>
<evidence type="ECO:0000256" key="2">
    <source>
        <dbReference type="SAM" id="Coils"/>
    </source>
</evidence>
<dbReference type="PROSITE" id="PS50119">
    <property type="entry name" value="ZF_BBOX"/>
    <property type="match status" value="1"/>
</dbReference>
<dbReference type="GO" id="GO:0008270">
    <property type="term" value="F:zinc ion binding"/>
    <property type="evidence" value="ECO:0007669"/>
    <property type="project" value="InterPro"/>
</dbReference>
<dbReference type="AlphaFoldDB" id="K1QFS8"/>
<dbReference type="SUPFAM" id="SSF101898">
    <property type="entry name" value="NHL repeat"/>
    <property type="match status" value="2"/>
</dbReference>